<feature type="compositionally biased region" description="Polar residues" evidence="1">
    <location>
        <begin position="251"/>
        <end position="262"/>
    </location>
</feature>
<organism evidence="2">
    <name type="scientific">Psilocybe cubensis</name>
    <name type="common">Psychedelic mushroom</name>
    <name type="synonym">Stropharia cubensis</name>
    <dbReference type="NCBI Taxonomy" id="181762"/>
    <lineage>
        <taxon>Eukaryota</taxon>
        <taxon>Fungi</taxon>
        <taxon>Dikarya</taxon>
        <taxon>Basidiomycota</taxon>
        <taxon>Agaricomycotina</taxon>
        <taxon>Agaricomycetes</taxon>
        <taxon>Agaricomycetidae</taxon>
        <taxon>Agaricales</taxon>
        <taxon>Agaricineae</taxon>
        <taxon>Strophariaceae</taxon>
        <taxon>Psilocybe</taxon>
    </lineage>
</organism>
<feature type="region of interest" description="Disordered" evidence="1">
    <location>
        <begin position="158"/>
        <end position="262"/>
    </location>
</feature>
<feature type="region of interest" description="Disordered" evidence="1">
    <location>
        <begin position="550"/>
        <end position="592"/>
    </location>
</feature>
<feature type="region of interest" description="Disordered" evidence="1">
    <location>
        <begin position="367"/>
        <end position="469"/>
    </location>
</feature>
<dbReference type="EMBL" id="JAFIQS010000007">
    <property type="protein sequence ID" value="KAG5167404.1"/>
    <property type="molecule type" value="Genomic_DNA"/>
</dbReference>
<accession>A0A8H8CJV8</accession>
<protein>
    <submittedName>
        <fullName evidence="2">Uncharacterized protein</fullName>
    </submittedName>
</protein>
<feature type="compositionally biased region" description="Low complexity" evidence="1">
    <location>
        <begin position="449"/>
        <end position="469"/>
    </location>
</feature>
<feature type="compositionally biased region" description="Low complexity" evidence="1">
    <location>
        <begin position="408"/>
        <end position="423"/>
    </location>
</feature>
<feature type="compositionally biased region" description="Low complexity" evidence="1">
    <location>
        <begin position="219"/>
        <end position="228"/>
    </location>
</feature>
<reference evidence="2" key="1">
    <citation type="submission" date="2021-02" db="EMBL/GenBank/DDBJ databases">
        <title>Psilocybe cubensis genome.</title>
        <authorList>
            <person name="Mckernan K.J."/>
            <person name="Crawford S."/>
            <person name="Trippe A."/>
            <person name="Kane L.T."/>
            <person name="Mclaughlin S."/>
        </authorList>
    </citation>
    <scope>NUCLEOTIDE SEQUENCE [LARGE SCALE GENOMIC DNA]</scope>
    <source>
        <strain evidence="2">MGC-MH-2018</strain>
    </source>
</reference>
<dbReference type="OrthoDB" id="10613344at2759"/>
<sequence length="592" mass="63748">MYSDAERAFWIQEAIAEVTATTSLHYLKHLYNTANVFLGLVPASEFRELSTNANLLKVVIETKDSAHQTQYQLTTDLTNTIGRLTNHIAVLHKSLEDVDAKQKFIEDNVAVMMRRDPNVAEFLAAYMILDADTSLLAVPLKEEVIQLRRKRQELLHNSPLPDIRVQPASNPATPEYDREVPHQAGTKDASHSLHAPRSDRDAFPIDFDELDSSVPKLVPSSPTDSDSSPPSPNYILSSVPDPTDEGAGPNHQGQHIINNSNYRDPVYRPRALYPGSSNSSTVRFQIPESHEQADQESLITAPNSPAITEADSMATSLIGLLRTPVHEEERTRFDLASRLTSPNPSTINDCSADADVLSYEAFVSSLGRRMSSTPPPSPQSGAEEEEDTGDRAHVTGSDASTVSARTQSGDGAASEAGSARSSSDTLLRAQGARASGAGNVQTSHALVRSRSTPSLRHSSSASSSSSALPSVPDFVMLRSHRRLTRIATVLMEVLIHCITGPAGDLDWQKIESSIHEGILEGDMRVTRRVLGSTARDGMDASQSLQDALPGSLLAVDGDAQPGSPLGSAPASDSSARSLSPDAHAPERPWTPS</sequence>
<gene>
    <name evidence="2" type="ORF">JR316_007753</name>
</gene>
<feature type="compositionally biased region" description="Basic and acidic residues" evidence="1">
    <location>
        <begin position="188"/>
        <end position="203"/>
    </location>
</feature>
<comment type="caution">
    <text evidence="2">The sequence shown here is derived from an EMBL/GenBank/DDBJ whole genome shotgun (WGS) entry which is preliminary data.</text>
</comment>
<evidence type="ECO:0000256" key="1">
    <source>
        <dbReference type="SAM" id="MobiDB-lite"/>
    </source>
</evidence>
<feature type="compositionally biased region" description="Polar residues" evidence="1">
    <location>
        <begin position="397"/>
        <end position="407"/>
    </location>
</feature>
<name>A0A8H8CJV8_PSICU</name>
<dbReference type="AlphaFoldDB" id="A0A8H8CJV8"/>
<proteinExistence type="predicted"/>
<evidence type="ECO:0000313" key="2">
    <source>
        <dbReference type="EMBL" id="KAG5167404.1"/>
    </source>
</evidence>